<dbReference type="OrthoDB" id="982884at2"/>
<dbReference type="RefSeq" id="WP_149387571.1">
    <property type="nucleotide sequence ID" value="NZ_VTRU01000002.1"/>
</dbReference>
<dbReference type="AlphaFoldDB" id="A0A5D8ZM35"/>
<comment type="caution">
    <text evidence="1">The sequence shown here is derived from an EMBL/GenBank/DDBJ whole genome shotgun (WGS) entry which is preliminary data.</text>
</comment>
<dbReference type="EMBL" id="VTRU01000002">
    <property type="protein sequence ID" value="TZF96059.1"/>
    <property type="molecule type" value="Genomic_DNA"/>
</dbReference>
<accession>A0A5D8ZM35</accession>
<reference evidence="1 2" key="1">
    <citation type="submission" date="2019-08" db="EMBL/GenBank/DDBJ databases">
        <title>Draft genome sequence of Chryseobacterium sp. Gsoil 183.</title>
        <authorList>
            <person name="Im W.-T."/>
        </authorList>
    </citation>
    <scope>NUCLEOTIDE SEQUENCE [LARGE SCALE GENOMIC DNA]</scope>
    <source>
        <strain evidence="1 2">Gsoil 183</strain>
    </source>
</reference>
<evidence type="ECO:0000313" key="1">
    <source>
        <dbReference type="EMBL" id="TZF96059.1"/>
    </source>
</evidence>
<sequence>MKNKTTEINNLLEQLSQEKFFGYELVDYWDGDTTALGLQKGNIVIYISAFDFPKTGHYDVIIEESETGKILKSGENKSYDELIHGLHLFS</sequence>
<protein>
    <submittedName>
        <fullName evidence="1">Uncharacterized protein</fullName>
    </submittedName>
</protein>
<gene>
    <name evidence="1" type="ORF">FW781_11535</name>
</gene>
<proteinExistence type="predicted"/>
<dbReference type="Proteomes" id="UP000323884">
    <property type="component" value="Unassembled WGS sequence"/>
</dbReference>
<evidence type="ECO:0000313" key="2">
    <source>
        <dbReference type="Proteomes" id="UP000323884"/>
    </source>
</evidence>
<name>A0A5D8ZM35_9FLAO</name>
<keyword evidence="2" id="KW-1185">Reference proteome</keyword>
<organism evidence="1 2">
    <name type="scientific">Chryseobacterium panacisoli</name>
    <dbReference type="NCBI Taxonomy" id="1807141"/>
    <lineage>
        <taxon>Bacteria</taxon>
        <taxon>Pseudomonadati</taxon>
        <taxon>Bacteroidota</taxon>
        <taxon>Flavobacteriia</taxon>
        <taxon>Flavobacteriales</taxon>
        <taxon>Weeksellaceae</taxon>
        <taxon>Chryseobacterium group</taxon>
        <taxon>Chryseobacterium</taxon>
    </lineage>
</organism>